<protein>
    <recommendedName>
        <fullName evidence="2">WKF domain-containing protein</fullName>
    </recommendedName>
</protein>
<dbReference type="STRING" id="1555241.A0A4V1IU57"/>
<dbReference type="PANTHER" id="PTHR22306">
    <property type="entry name" value="CHROMOSOME 7 OPEN READING FRAME 50"/>
    <property type="match status" value="1"/>
</dbReference>
<dbReference type="Pfam" id="PF10180">
    <property type="entry name" value="WKF"/>
    <property type="match status" value="1"/>
</dbReference>
<evidence type="ECO:0000259" key="2">
    <source>
        <dbReference type="Pfam" id="PF10180"/>
    </source>
</evidence>
<proteinExistence type="predicted"/>
<dbReference type="AlphaFoldDB" id="A0A4V1IU57"/>
<feature type="compositionally biased region" description="Basic residues" evidence="1">
    <location>
        <begin position="394"/>
        <end position="422"/>
    </location>
</feature>
<name>A0A4V1IU57_9FUNG</name>
<keyword evidence="4" id="KW-1185">Reference proteome</keyword>
<feature type="region of interest" description="Disordered" evidence="1">
    <location>
        <begin position="1"/>
        <end position="73"/>
    </location>
</feature>
<dbReference type="Proteomes" id="UP000274922">
    <property type="component" value="Unassembled WGS sequence"/>
</dbReference>
<dbReference type="OrthoDB" id="10261563at2759"/>
<feature type="domain" description="WKF" evidence="2">
    <location>
        <begin position="192"/>
        <end position="255"/>
    </location>
</feature>
<feature type="compositionally biased region" description="Low complexity" evidence="1">
    <location>
        <begin position="287"/>
        <end position="304"/>
    </location>
</feature>
<evidence type="ECO:0000313" key="4">
    <source>
        <dbReference type="Proteomes" id="UP000274922"/>
    </source>
</evidence>
<dbReference type="PANTHER" id="PTHR22306:SF2">
    <property type="entry name" value="CHROMOSOME 7 OPEN READING FRAME 50"/>
    <property type="match status" value="1"/>
</dbReference>
<sequence>MPEPEATMAVSPAVPAPTITDHAAIITPQTPTQGPDASMHDTTGDADGETNGDVDALVKPAKRNPNRKRQKLSKTALRNLKRQHAGLEPKLRGSRKSDEATLLARNKARSIRLLQALPRDHGGRFIEVDAETAADDGIGVATGAAPMDAPTDAPTVADAATSASADPVDVAPSLADPPSGIVTSRKAEQARAYLRTFVEDKAQWKFAKLQQVWLLQNLWFVPLLPTTEFETRMLPYLASLPAGPARASTIAEAHRVIAAYRVTVANQKKAAKAAAKAAELAAKQTADESTASMDAAATPSATTTPSPPPPMKVMTTAEIVAAGKAAQLDRAAAALKAPEHDAGAIADPADVVEEANHDMYQRARQVLAVFDETVESEDEEDDDESTDKTLSKKEKSKKSKKSKKEKKDKKDKKDKKRKERDE</sequence>
<organism evidence="3 4">
    <name type="scientific">Caulochytrium protostelioides</name>
    <dbReference type="NCBI Taxonomy" id="1555241"/>
    <lineage>
        <taxon>Eukaryota</taxon>
        <taxon>Fungi</taxon>
        <taxon>Fungi incertae sedis</taxon>
        <taxon>Chytridiomycota</taxon>
        <taxon>Chytridiomycota incertae sedis</taxon>
        <taxon>Chytridiomycetes</taxon>
        <taxon>Caulochytriales</taxon>
        <taxon>Caulochytriaceae</taxon>
        <taxon>Caulochytrium</taxon>
    </lineage>
</organism>
<evidence type="ECO:0000256" key="1">
    <source>
        <dbReference type="SAM" id="MobiDB-lite"/>
    </source>
</evidence>
<feature type="region of interest" description="Disordered" evidence="1">
    <location>
        <begin position="287"/>
        <end position="312"/>
    </location>
</feature>
<dbReference type="EMBL" id="ML014288">
    <property type="protein sequence ID" value="RKO99398.1"/>
    <property type="molecule type" value="Genomic_DNA"/>
</dbReference>
<accession>A0A4V1IU57</accession>
<dbReference type="InterPro" id="IPR019327">
    <property type="entry name" value="WKF"/>
</dbReference>
<reference evidence="4" key="1">
    <citation type="journal article" date="2018" name="Nat. Microbiol.">
        <title>Leveraging single-cell genomics to expand the fungal tree of life.</title>
        <authorList>
            <person name="Ahrendt S.R."/>
            <person name="Quandt C.A."/>
            <person name="Ciobanu D."/>
            <person name="Clum A."/>
            <person name="Salamov A."/>
            <person name="Andreopoulos B."/>
            <person name="Cheng J.F."/>
            <person name="Woyke T."/>
            <person name="Pelin A."/>
            <person name="Henrissat B."/>
            <person name="Reynolds N.K."/>
            <person name="Benny G.L."/>
            <person name="Smith M.E."/>
            <person name="James T.Y."/>
            <person name="Grigoriev I.V."/>
        </authorList>
    </citation>
    <scope>NUCLEOTIDE SEQUENCE [LARGE SCALE GENOMIC DNA]</scope>
    <source>
        <strain evidence="4">ATCC 52028</strain>
    </source>
</reference>
<feature type="compositionally biased region" description="Acidic residues" evidence="1">
    <location>
        <begin position="373"/>
        <end position="385"/>
    </location>
</feature>
<evidence type="ECO:0000313" key="3">
    <source>
        <dbReference type="EMBL" id="RKO99398.1"/>
    </source>
</evidence>
<gene>
    <name evidence="3" type="ORF">CXG81DRAFT_20510</name>
</gene>
<feature type="compositionally biased region" description="Basic residues" evidence="1">
    <location>
        <begin position="60"/>
        <end position="72"/>
    </location>
</feature>
<feature type="region of interest" description="Disordered" evidence="1">
    <location>
        <begin position="373"/>
        <end position="422"/>
    </location>
</feature>